<sequence>MSYVPWINFILGLWLIISPFLLGYSDVRAAMWNQIIVGVLVLIFSSTLGASITGQRTHYRSGEQRGRA</sequence>
<proteinExistence type="predicted"/>
<protein>
    <recommendedName>
        <fullName evidence="2">SPW repeat-containing integral membrane domain-containing protein</fullName>
    </recommendedName>
</protein>
<keyword evidence="1" id="KW-1133">Transmembrane helix</keyword>
<keyword evidence="4" id="KW-1185">Reference proteome</keyword>
<dbReference type="InterPro" id="IPR005530">
    <property type="entry name" value="SPW"/>
</dbReference>
<name>A0A7X6DQ64_9BACT</name>
<keyword evidence="1" id="KW-0472">Membrane</keyword>
<evidence type="ECO:0000256" key="1">
    <source>
        <dbReference type="SAM" id="Phobius"/>
    </source>
</evidence>
<dbReference type="Proteomes" id="UP000534783">
    <property type="component" value="Unassembled WGS sequence"/>
</dbReference>
<comment type="caution">
    <text evidence="3">The sequence shown here is derived from an EMBL/GenBank/DDBJ whole genome shotgun (WGS) entry which is preliminary data.</text>
</comment>
<dbReference type="RefSeq" id="WP_168059605.1">
    <property type="nucleotide sequence ID" value="NZ_VTOW01000002.1"/>
</dbReference>
<evidence type="ECO:0000313" key="3">
    <source>
        <dbReference type="EMBL" id="NKE71194.1"/>
    </source>
</evidence>
<keyword evidence="1" id="KW-0812">Transmembrane</keyword>
<evidence type="ECO:0000313" key="4">
    <source>
        <dbReference type="Proteomes" id="UP000534783"/>
    </source>
</evidence>
<gene>
    <name evidence="3" type="ORF">MNODULE_10645</name>
</gene>
<feature type="transmembrane region" description="Helical" evidence="1">
    <location>
        <begin position="6"/>
        <end position="24"/>
    </location>
</feature>
<feature type="transmembrane region" description="Helical" evidence="1">
    <location>
        <begin position="31"/>
        <end position="52"/>
    </location>
</feature>
<accession>A0A7X6DQ64</accession>
<dbReference type="EMBL" id="VTOW01000002">
    <property type="protein sequence ID" value="NKE71194.1"/>
    <property type="molecule type" value="Genomic_DNA"/>
</dbReference>
<evidence type="ECO:0000259" key="2">
    <source>
        <dbReference type="Pfam" id="PF03779"/>
    </source>
</evidence>
<reference evidence="3 4" key="1">
    <citation type="journal article" date="2020" name="Nature">
        <title>Bacterial chemolithoautotrophy via manganese oxidation.</title>
        <authorList>
            <person name="Yu H."/>
            <person name="Leadbetter J.R."/>
        </authorList>
    </citation>
    <scope>NUCLEOTIDE SEQUENCE [LARGE SCALE GENOMIC DNA]</scope>
    <source>
        <strain evidence="3 4">Mn-1</strain>
    </source>
</reference>
<feature type="domain" description="SPW repeat-containing integral membrane" evidence="2">
    <location>
        <begin position="6"/>
        <end position="45"/>
    </location>
</feature>
<dbReference type="Pfam" id="PF03779">
    <property type="entry name" value="SPW"/>
    <property type="match status" value="1"/>
</dbReference>
<organism evidence="3 4">
    <name type="scientific">Candidatus Manganitrophus noduliformans</name>
    <dbReference type="NCBI Taxonomy" id="2606439"/>
    <lineage>
        <taxon>Bacteria</taxon>
        <taxon>Pseudomonadati</taxon>
        <taxon>Nitrospirota</taxon>
        <taxon>Nitrospiria</taxon>
        <taxon>Candidatus Troglogloeales</taxon>
        <taxon>Candidatus Manganitrophaceae</taxon>
        <taxon>Candidatus Manganitrophus</taxon>
    </lineage>
</organism>
<dbReference type="AlphaFoldDB" id="A0A7X6DQ64"/>